<evidence type="ECO:0000256" key="4">
    <source>
        <dbReference type="PIRSR" id="PIRSR000097-3"/>
    </source>
</evidence>
<sequence length="364" mass="40162">MVAATSSSPLACPTSFKQRALRGAVADPLRSSSQRSLGGRHQIRTIVGEGGTRHKLNTGAEIPALGIGTWRDADKQEQTVLTALKAGYRHIDTARIYGTEPAVASAIEASGVPRSSIFLTTKLWNNSHAPSDVEPALDASLQDLRTPYVDLYLMHWPSPLQSGPSLRPTDARGAMIPGAADYVDTWRAMEALLRTGKARAIGVSNLAESELRRLLRAARVAPAVHQLELHPWLQQRRFVTLHRRLGIHVTQYSPFGNANPAYAAATEELSPGERLIEDPVLVEIGRKYGKSGAQVALAWGIRQGRSVIPKSVSPERVRHNLEGDFELAEEDLRRIDGLDRALRFNDPSARFRWNYYADLEGKRY</sequence>
<dbReference type="FunFam" id="3.20.20.100:FF:000002">
    <property type="entry name" value="2,5-diketo-D-gluconic acid reductase A"/>
    <property type="match status" value="1"/>
</dbReference>
<dbReference type="Proteomes" id="UP000799766">
    <property type="component" value="Unassembled WGS sequence"/>
</dbReference>
<evidence type="ECO:0000256" key="3">
    <source>
        <dbReference type="PIRSR" id="PIRSR000097-2"/>
    </source>
</evidence>
<feature type="site" description="Lowers pKa of active site Tyr" evidence="4">
    <location>
        <position position="122"/>
    </location>
</feature>
<feature type="active site" description="Proton donor" evidence="2">
    <location>
        <position position="97"/>
    </location>
</feature>
<dbReference type="AlphaFoldDB" id="A0A6A6PCK9"/>
<evidence type="ECO:0000313" key="7">
    <source>
        <dbReference type="Proteomes" id="UP000799766"/>
    </source>
</evidence>
<dbReference type="Pfam" id="PF00248">
    <property type="entry name" value="Aldo_ket_red"/>
    <property type="match status" value="1"/>
</dbReference>
<protein>
    <submittedName>
        <fullName evidence="6">NADP-dependent oxidoreductase domain-containing protein</fullName>
    </submittedName>
</protein>
<keyword evidence="7" id="KW-1185">Reference proteome</keyword>
<feature type="domain" description="NADP-dependent oxidoreductase" evidence="5">
    <location>
        <begin position="65"/>
        <end position="339"/>
    </location>
</feature>
<evidence type="ECO:0000256" key="2">
    <source>
        <dbReference type="PIRSR" id="PIRSR000097-1"/>
    </source>
</evidence>
<evidence type="ECO:0000259" key="5">
    <source>
        <dbReference type="Pfam" id="PF00248"/>
    </source>
</evidence>
<dbReference type="GO" id="GO:0016616">
    <property type="term" value="F:oxidoreductase activity, acting on the CH-OH group of donors, NAD or NADP as acceptor"/>
    <property type="evidence" value="ECO:0007669"/>
    <property type="project" value="UniProtKB-ARBA"/>
</dbReference>
<gene>
    <name evidence="6" type="ORF">BDY21DRAFT_279795</name>
</gene>
<accession>A0A6A6PCK9</accession>
<feature type="binding site" evidence="3">
    <location>
        <position position="155"/>
    </location>
    <ligand>
        <name>substrate</name>
    </ligand>
</feature>
<dbReference type="EMBL" id="MU001672">
    <property type="protein sequence ID" value="KAF2461153.1"/>
    <property type="molecule type" value="Genomic_DNA"/>
</dbReference>
<dbReference type="PRINTS" id="PR00069">
    <property type="entry name" value="ALDKETRDTASE"/>
</dbReference>
<dbReference type="CDD" id="cd19071">
    <property type="entry name" value="AKR_AKR1-5-like"/>
    <property type="match status" value="1"/>
</dbReference>
<dbReference type="PANTHER" id="PTHR11732">
    <property type="entry name" value="ALDO/KETO REDUCTASE"/>
    <property type="match status" value="1"/>
</dbReference>
<dbReference type="InterPro" id="IPR020471">
    <property type="entry name" value="AKR"/>
</dbReference>
<dbReference type="Gene3D" id="3.20.20.100">
    <property type="entry name" value="NADP-dependent oxidoreductase domain"/>
    <property type="match status" value="1"/>
</dbReference>
<proteinExistence type="predicted"/>
<organism evidence="6 7">
    <name type="scientific">Lineolata rhizophorae</name>
    <dbReference type="NCBI Taxonomy" id="578093"/>
    <lineage>
        <taxon>Eukaryota</taxon>
        <taxon>Fungi</taxon>
        <taxon>Dikarya</taxon>
        <taxon>Ascomycota</taxon>
        <taxon>Pezizomycotina</taxon>
        <taxon>Dothideomycetes</taxon>
        <taxon>Dothideomycetes incertae sedis</taxon>
        <taxon>Lineolatales</taxon>
        <taxon>Lineolataceae</taxon>
        <taxon>Lineolata</taxon>
    </lineage>
</organism>
<keyword evidence="1" id="KW-0560">Oxidoreductase</keyword>
<evidence type="ECO:0000256" key="1">
    <source>
        <dbReference type="ARBA" id="ARBA00023002"/>
    </source>
</evidence>
<dbReference type="OrthoDB" id="416253at2759"/>
<reference evidence="6" key="1">
    <citation type="journal article" date="2020" name="Stud. Mycol.">
        <title>101 Dothideomycetes genomes: a test case for predicting lifestyles and emergence of pathogens.</title>
        <authorList>
            <person name="Haridas S."/>
            <person name="Albert R."/>
            <person name="Binder M."/>
            <person name="Bloem J."/>
            <person name="Labutti K."/>
            <person name="Salamov A."/>
            <person name="Andreopoulos B."/>
            <person name="Baker S."/>
            <person name="Barry K."/>
            <person name="Bills G."/>
            <person name="Bluhm B."/>
            <person name="Cannon C."/>
            <person name="Castanera R."/>
            <person name="Culley D."/>
            <person name="Daum C."/>
            <person name="Ezra D."/>
            <person name="Gonzalez J."/>
            <person name="Henrissat B."/>
            <person name="Kuo A."/>
            <person name="Liang C."/>
            <person name="Lipzen A."/>
            <person name="Lutzoni F."/>
            <person name="Magnuson J."/>
            <person name="Mondo S."/>
            <person name="Nolan M."/>
            <person name="Ohm R."/>
            <person name="Pangilinan J."/>
            <person name="Park H.-J."/>
            <person name="Ramirez L."/>
            <person name="Alfaro M."/>
            <person name="Sun H."/>
            <person name="Tritt A."/>
            <person name="Yoshinaga Y."/>
            <person name="Zwiers L.-H."/>
            <person name="Turgeon B."/>
            <person name="Goodwin S."/>
            <person name="Spatafora J."/>
            <person name="Crous P."/>
            <person name="Grigoriev I."/>
        </authorList>
    </citation>
    <scope>NUCLEOTIDE SEQUENCE</scope>
    <source>
        <strain evidence="6">ATCC 16933</strain>
    </source>
</reference>
<dbReference type="InterPro" id="IPR023210">
    <property type="entry name" value="NADP_OxRdtase_dom"/>
</dbReference>
<name>A0A6A6PCK9_9PEZI</name>
<evidence type="ECO:0000313" key="6">
    <source>
        <dbReference type="EMBL" id="KAF2461153.1"/>
    </source>
</evidence>
<dbReference type="PIRSF" id="PIRSF000097">
    <property type="entry name" value="AKR"/>
    <property type="match status" value="1"/>
</dbReference>
<dbReference type="SUPFAM" id="SSF51430">
    <property type="entry name" value="NAD(P)-linked oxidoreductase"/>
    <property type="match status" value="1"/>
</dbReference>
<dbReference type="InterPro" id="IPR036812">
    <property type="entry name" value="NAD(P)_OxRdtase_dom_sf"/>
</dbReference>